<dbReference type="InterPro" id="IPR036849">
    <property type="entry name" value="Enolase-like_C_sf"/>
</dbReference>
<proteinExistence type="predicted"/>
<dbReference type="Pfam" id="PF13378">
    <property type="entry name" value="MR_MLE_C"/>
    <property type="match status" value="1"/>
</dbReference>
<gene>
    <name evidence="2" type="ORF">DCO56_11080</name>
</gene>
<dbReference type="InterPro" id="IPR029065">
    <property type="entry name" value="Enolase_C-like"/>
</dbReference>
<dbReference type="SUPFAM" id="SSF54826">
    <property type="entry name" value="Enolase N-terminal domain-like"/>
    <property type="match status" value="1"/>
</dbReference>
<sequence length="405" mass="45231">MKRRTFLQALNLGIASATLYHGAGNAMSLTAILGGNIQDRELSYHRIQEIKYSTVQMKYPRLVGKNARLNLHGYGPNVEICVIKTDKGAMGWASLRGSRKDAEQIEVELIGKKVSELFASNFGTLNDRYIAFDIALHDLAGIILQKPVYELLGRKKPYVTDYYSGMIYFDDLEPSEKPSGIARILEECRYDYEVGYRQFKLKIGRGHKWMPFKEGLQRDIDVTNAVAKAFPDCDILVDGNNGFTVDQFIQYLKGIPSVNLFWIEEPFHETVSDYEKLRNYIETAGIGTLLADGEADPDPALLKELFEKKLLDVHLTDIEGLGFTNWRRLMPELKKLGVQASPHAWGSLLKSYYTAHLAGGLGNTVTIEGVTSTSEEVDLSGYKIQGGKLIPPPAAGFGMPLLKKI</sequence>
<dbReference type="InterPro" id="IPR013342">
    <property type="entry name" value="Mandelate_racemase_C"/>
</dbReference>
<organism evidence="2 3">
    <name type="scientific">Sphingobacterium athyrii</name>
    <dbReference type="NCBI Taxonomy" id="2152717"/>
    <lineage>
        <taxon>Bacteria</taxon>
        <taxon>Pseudomonadati</taxon>
        <taxon>Bacteroidota</taxon>
        <taxon>Sphingobacteriia</taxon>
        <taxon>Sphingobacteriales</taxon>
        <taxon>Sphingobacteriaceae</taxon>
        <taxon>Sphingobacterium</taxon>
    </lineage>
</organism>
<reference evidence="2 3" key="1">
    <citation type="submission" date="2018-04" db="EMBL/GenBank/DDBJ databases">
        <title>Sphingobacterium sp. M46 Genome.</title>
        <authorList>
            <person name="Cheng J."/>
            <person name="Li Y."/>
        </authorList>
    </citation>
    <scope>NUCLEOTIDE SEQUENCE [LARGE SCALE GENOMIC DNA]</scope>
    <source>
        <strain evidence="2 3">M46</strain>
    </source>
</reference>
<dbReference type="RefSeq" id="WP_108633851.1">
    <property type="nucleotide sequence ID" value="NZ_QCXX01000003.1"/>
</dbReference>
<dbReference type="Gene3D" id="3.20.20.120">
    <property type="entry name" value="Enolase-like C-terminal domain"/>
    <property type="match status" value="1"/>
</dbReference>
<dbReference type="SUPFAM" id="SSF51604">
    <property type="entry name" value="Enolase C-terminal domain-like"/>
    <property type="match status" value="1"/>
</dbReference>
<evidence type="ECO:0000313" key="2">
    <source>
        <dbReference type="EMBL" id="PUV23922.1"/>
    </source>
</evidence>
<evidence type="ECO:0000259" key="1">
    <source>
        <dbReference type="SMART" id="SM00922"/>
    </source>
</evidence>
<dbReference type="GO" id="GO:0016854">
    <property type="term" value="F:racemase and epimerase activity"/>
    <property type="evidence" value="ECO:0007669"/>
    <property type="project" value="UniProtKB-ARBA"/>
</dbReference>
<comment type="caution">
    <text evidence="2">The sequence shown here is derived from an EMBL/GenBank/DDBJ whole genome shotgun (WGS) entry which is preliminary data.</text>
</comment>
<evidence type="ECO:0000313" key="3">
    <source>
        <dbReference type="Proteomes" id="UP000250831"/>
    </source>
</evidence>
<dbReference type="SFLD" id="SFLDS00001">
    <property type="entry name" value="Enolase"/>
    <property type="match status" value="1"/>
</dbReference>
<dbReference type="InterPro" id="IPR034593">
    <property type="entry name" value="DgoD-like"/>
</dbReference>
<dbReference type="OrthoDB" id="9774531at2"/>
<feature type="domain" description="Mandelate racemase/muconate lactonizing enzyme C-terminal" evidence="1">
    <location>
        <begin position="181"/>
        <end position="284"/>
    </location>
</feature>
<dbReference type="InterPro" id="IPR029017">
    <property type="entry name" value="Enolase-like_N"/>
</dbReference>
<accession>A0A363NSX5</accession>
<dbReference type="EMBL" id="QCXX01000003">
    <property type="protein sequence ID" value="PUV23922.1"/>
    <property type="molecule type" value="Genomic_DNA"/>
</dbReference>
<dbReference type="AlphaFoldDB" id="A0A363NSX5"/>
<dbReference type="PANTHER" id="PTHR48080">
    <property type="entry name" value="D-GALACTONATE DEHYDRATASE-RELATED"/>
    <property type="match status" value="1"/>
</dbReference>
<dbReference type="SMART" id="SM00922">
    <property type="entry name" value="MR_MLE"/>
    <property type="match status" value="1"/>
</dbReference>
<dbReference type="Proteomes" id="UP000250831">
    <property type="component" value="Unassembled WGS sequence"/>
</dbReference>
<protein>
    <submittedName>
        <fullName evidence="2">Mandelate racemase/muconate lactonizing protein</fullName>
    </submittedName>
</protein>
<name>A0A363NSX5_9SPHI</name>
<dbReference type="Gene3D" id="3.30.390.10">
    <property type="entry name" value="Enolase-like, N-terminal domain"/>
    <property type="match status" value="1"/>
</dbReference>
<keyword evidence="3" id="KW-1185">Reference proteome</keyword>